<keyword evidence="1" id="KW-0472">Membrane</keyword>
<protein>
    <submittedName>
        <fullName evidence="2">Uncharacterized protein</fullName>
    </submittedName>
</protein>
<reference evidence="2 3" key="1">
    <citation type="journal article" date="2017" name="Int. J. Syst. Evol. Microbiol.">
        <title>Ramlibacter alkalitolerans sp. nov., alkali-tolerant bacterium isolated from soil of ginseng.</title>
        <authorList>
            <person name="Lee D.H."/>
            <person name="Cha C.J."/>
        </authorList>
    </citation>
    <scope>NUCLEOTIDE SEQUENCE [LARGE SCALE GENOMIC DNA]</scope>
    <source>
        <strain evidence="2 3">KACC 19305</strain>
    </source>
</reference>
<keyword evidence="1" id="KW-0812">Transmembrane</keyword>
<proteinExistence type="predicted"/>
<sequence length="101" mass="10734">MFQTRRTHDTALLKLLASVAALGLVACVLGVAMLGMNTLARSPMLATSVLLVAGALAVGLRRLVAEIADRRASEDLGASELTTLTFPPESRVHRTRPSPLR</sequence>
<dbReference type="Proteomes" id="UP000622707">
    <property type="component" value="Unassembled WGS sequence"/>
</dbReference>
<accession>A0ABS1JRN8</accession>
<evidence type="ECO:0000313" key="3">
    <source>
        <dbReference type="Proteomes" id="UP000622707"/>
    </source>
</evidence>
<keyword evidence="1" id="KW-1133">Transmembrane helix</keyword>
<comment type="caution">
    <text evidence="2">The sequence shown here is derived from an EMBL/GenBank/DDBJ whole genome shotgun (WGS) entry which is preliminary data.</text>
</comment>
<dbReference type="PROSITE" id="PS51257">
    <property type="entry name" value="PROKAR_LIPOPROTEIN"/>
    <property type="match status" value="1"/>
</dbReference>
<feature type="transmembrane region" description="Helical" evidence="1">
    <location>
        <begin position="45"/>
        <end position="64"/>
    </location>
</feature>
<name>A0ABS1JRN8_9BURK</name>
<evidence type="ECO:0000256" key="1">
    <source>
        <dbReference type="SAM" id="Phobius"/>
    </source>
</evidence>
<keyword evidence="3" id="KW-1185">Reference proteome</keyword>
<dbReference type="RefSeq" id="WP_201691176.1">
    <property type="nucleotide sequence ID" value="NZ_JAEQND010000009.1"/>
</dbReference>
<organism evidence="2 3">
    <name type="scientific">Ramlibacter alkalitolerans</name>
    <dbReference type="NCBI Taxonomy" id="2039631"/>
    <lineage>
        <taxon>Bacteria</taxon>
        <taxon>Pseudomonadati</taxon>
        <taxon>Pseudomonadota</taxon>
        <taxon>Betaproteobacteria</taxon>
        <taxon>Burkholderiales</taxon>
        <taxon>Comamonadaceae</taxon>
        <taxon>Ramlibacter</taxon>
    </lineage>
</organism>
<feature type="transmembrane region" description="Helical" evidence="1">
    <location>
        <begin position="12"/>
        <end position="33"/>
    </location>
</feature>
<dbReference type="EMBL" id="JAEQND010000009">
    <property type="protein sequence ID" value="MBL0426821.1"/>
    <property type="molecule type" value="Genomic_DNA"/>
</dbReference>
<evidence type="ECO:0000313" key="2">
    <source>
        <dbReference type="EMBL" id="MBL0426821.1"/>
    </source>
</evidence>
<gene>
    <name evidence="2" type="ORF">JI746_17035</name>
</gene>